<proteinExistence type="predicted"/>
<accession>A0A7C9EG10</accession>
<dbReference type="AlphaFoldDB" id="A0A7C9EG10"/>
<reference evidence="1" key="1">
    <citation type="journal article" date="2013" name="J. Plant Res.">
        <title>Effect of fungi and light on seed germination of three Opuntia species from semiarid lands of central Mexico.</title>
        <authorList>
            <person name="Delgado-Sanchez P."/>
            <person name="Jimenez-Bremont J.F."/>
            <person name="Guerrero-Gonzalez Mde L."/>
            <person name="Flores J."/>
        </authorList>
    </citation>
    <scope>NUCLEOTIDE SEQUENCE</scope>
    <source>
        <tissue evidence="1">Cladode</tissue>
    </source>
</reference>
<sequence>MPLAIWSIMSTAIGRGGGVRFFWAENSLTWVYRFLLISSVTRKHSVFSSSLKPQRKCKMFGWEREDNRDISGIRGSISPLMCRRTKLSPNQEISLCCPPLPSLLLTW</sequence>
<protein>
    <submittedName>
        <fullName evidence="1">Uncharacterized protein</fullName>
    </submittedName>
</protein>
<evidence type="ECO:0000313" key="1">
    <source>
        <dbReference type="EMBL" id="MBA4664826.1"/>
    </source>
</evidence>
<reference evidence="1" key="2">
    <citation type="submission" date="2020-07" db="EMBL/GenBank/DDBJ databases">
        <authorList>
            <person name="Vera ALvarez R."/>
            <person name="Arias-Moreno D.M."/>
            <person name="Jimenez-Jacinto V."/>
            <person name="Jimenez-Bremont J.F."/>
            <person name="Swaminathan K."/>
            <person name="Moose S.P."/>
            <person name="Guerrero-Gonzalez M.L."/>
            <person name="Marino-Ramirez L."/>
            <person name="Landsman D."/>
            <person name="Rodriguez-Kessler M."/>
            <person name="Delgado-Sanchez P."/>
        </authorList>
    </citation>
    <scope>NUCLEOTIDE SEQUENCE</scope>
    <source>
        <tissue evidence="1">Cladode</tissue>
    </source>
</reference>
<organism evidence="1">
    <name type="scientific">Opuntia streptacantha</name>
    <name type="common">Prickly pear cactus</name>
    <name type="synonym">Opuntia cardona</name>
    <dbReference type="NCBI Taxonomy" id="393608"/>
    <lineage>
        <taxon>Eukaryota</taxon>
        <taxon>Viridiplantae</taxon>
        <taxon>Streptophyta</taxon>
        <taxon>Embryophyta</taxon>
        <taxon>Tracheophyta</taxon>
        <taxon>Spermatophyta</taxon>
        <taxon>Magnoliopsida</taxon>
        <taxon>eudicotyledons</taxon>
        <taxon>Gunneridae</taxon>
        <taxon>Pentapetalae</taxon>
        <taxon>Caryophyllales</taxon>
        <taxon>Cactineae</taxon>
        <taxon>Cactaceae</taxon>
        <taxon>Opuntioideae</taxon>
        <taxon>Opuntia</taxon>
    </lineage>
</organism>
<name>A0A7C9EG10_OPUST</name>
<dbReference type="EMBL" id="GISG01225271">
    <property type="protein sequence ID" value="MBA4664826.1"/>
    <property type="molecule type" value="Transcribed_RNA"/>
</dbReference>
<dbReference type="EMBL" id="GISG01225269">
    <property type="protein sequence ID" value="MBA4664825.1"/>
    <property type="molecule type" value="Transcribed_RNA"/>
</dbReference>